<sequence>MGRKNVIIENSPLSAYSHTFAVPQESMTLGDFKNMLLKVSLNKNKHKKPVNVTYICPMPNCDKFFLIKEELEFHMDCSHKSVDENDLLCTEVPDMFENEEEILPTFEMINKKKARKFTRLQEVAIQVYGELDMEKRCILSRKRFAPFESGCLKVLRKENNFCSTENNNKKDYHNTSPKRKINETISSDLILSFQNRKAKCLKLIDIAKPKTSDILSISSILENNENFNEIIKYQYLDDQKLPSILNLTDLNIENCTLPDLYLKDKFYLPINVSKNRNIKQEILTKNGVNECDVIDLMKTLESQDNLNKMFEMNVKLSTNYCDNVLKIASNFVLKLSTSPEKIFNPNDNFRIII</sequence>
<dbReference type="AlphaFoldDB" id="A0A0K0E030"/>
<keyword evidence="3" id="KW-1185">Reference proteome</keyword>
<dbReference type="WBParaSite" id="SSTP_0000284700.1">
    <property type="protein sequence ID" value="SSTP_0000284700.1"/>
    <property type="gene ID" value="SSTP_0000284700"/>
</dbReference>
<keyword evidence="1" id="KW-0479">Metal-binding</keyword>
<protein>
    <submittedName>
        <fullName evidence="4 5">C2H2-type domain-containing protein</fullName>
    </submittedName>
</protein>
<dbReference type="GO" id="GO:0008270">
    <property type="term" value="F:zinc ion binding"/>
    <property type="evidence" value="ECO:0007669"/>
    <property type="project" value="UniProtKB-KW"/>
</dbReference>
<dbReference type="Proteomes" id="UP000035681">
    <property type="component" value="Unplaced"/>
</dbReference>
<name>A0A0K0E030_STRER</name>
<accession>A0A0K0E030</accession>
<keyword evidence="1" id="KW-0862">Zinc</keyword>
<evidence type="ECO:0000313" key="4">
    <source>
        <dbReference type="WBParaSite" id="SSTP_0000284700.1"/>
    </source>
</evidence>
<feature type="domain" description="C2H2-type" evidence="2">
    <location>
        <begin position="54"/>
        <end position="84"/>
    </location>
</feature>
<evidence type="ECO:0000313" key="5">
    <source>
        <dbReference type="WBParaSite" id="TCONS_00003249.p1"/>
    </source>
</evidence>
<evidence type="ECO:0000259" key="2">
    <source>
        <dbReference type="PROSITE" id="PS50157"/>
    </source>
</evidence>
<dbReference type="InterPro" id="IPR013087">
    <property type="entry name" value="Znf_C2H2_type"/>
</dbReference>
<proteinExistence type="predicted"/>
<keyword evidence="1" id="KW-0863">Zinc-finger</keyword>
<evidence type="ECO:0000256" key="1">
    <source>
        <dbReference type="PROSITE-ProRule" id="PRU00042"/>
    </source>
</evidence>
<dbReference type="PROSITE" id="PS00028">
    <property type="entry name" value="ZINC_FINGER_C2H2_1"/>
    <property type="match status" value="1"/>
</dbReference>
<dbReference type="PROSITE" id="PS50157">
    <property type="entry name" value="ZINC_FINGER_C2H2_2"/>
    <property type="match status" value="1"/>
</dbReference>
<dbReference type="WBParaSite" id="TCONS_00003249.p1">
    <property type="protein sequence ID" value="TCONS_00003249.p1"/>
    <property type="gene ID" value="XLOC_002993"/>
</dbReference>
<reference evidence="4" key="1">
    <citation type="submission" date="2015-08" db="UniProtKB">
        <authorList>
            <consortium name="WormBaseParasite"/>
        </authorList>
    </citation>
    <scope>IDENTIFICATION</scope>
</reference>
<evidence type="ECO:0000313" key="3">
    <source>
        <dbReference type="Proteomes" id="UP000035681"/>
    </source>
</evidence>
<organism evidence="4">
    <name type="scientific">Strongyloides stercoralis</name>
    <name type="common">Threadworm</name>
    <dbReference type="NCBI Taxonomy" id="6248"/>
    <lineage>
        <taxon>Eukaryota</taxon>
        <taxon>Metazoa</taxon>
        <taxon>Ecdysozoa</taxon>
        <taxon>Nematoda</taxon>
        <taxon>Chromadorea</taxon>
        <taxon>Rhabditida</taxon>
        <taxon>Tylenchina</taxon>
        <taxon>Panagrolaimomorpha</taxon>
        <taxon>Strongyloidoidea</taxon>
        <taxon>Strongyloididae</taxon>
        <taxon>Strongyloides</taxon>
    </lineage>
</organism>